<name>A0ABS4KW34_STRAV</name>
<feature type="transmembrane region" description="Helical" evidence="1">
    <location>
        <begin position="203"/>
        <end position="224"/>
    </location>
</feature>
<dbReference type="EMBL" id="JAGGLQ010000001">
    <property type="protein sequence ID" value="MBP2034245.1"/>
    <property type="molecule type" value="Genomic_DNA"/>
</dbReference>
<reference evidence="2 3" key="1">
    <citation type="submission" date="2021-03" db="EMBL/GenBank/DDBJ databases">
        <title>Genomic Encyclopedia of Type Strains, Phase IV (KMG-IV): sequencing the most valuable type-strain genomes for metagenomic binning, comparative biology and taxonomic classification.</title>
        <authorList>
            <person name="Goeker M."/>
        </authorList>
    </citation>
    <scope>NUCLEOTIDE SEQUENCE [LARGE SCALE GENOMIC DNA]</scope>
    <source>
        <strain evidence="2 3">DSM 40526</strain>
    </source>
</reference>
<keyword evidence="3" id="KW-1185">Reference proteome</keyword>
<evidence type="ECO:0008006" key="4">
    <source>
        <dbReference type="Google" id="ProtNLM"/>
    </source>
</evidence>
<dbReference type="RefSeq" id="WP_189974018.1">
    <property type="nucleotide sequence ID" value="NZ_BMVL01000023.1"/>
</dbReference>
<evidence type="ECO:0000313" key="2">
    <source>
        <dbReference type="EMBL" id="MBP2034245.1"/>
    </source>
</evidence>
<dbReference type="Proteomes" id="UP001519310">
    <property type="component" value="Unassembled WGS sequence"/>
</dbReference>
<evidence type="ECO:0000256" key="1">
    <source>
        <dbReference type="SAM" id="Phobius"/>
    </source>
</evidence>
<sequence length="466" mass="51173">MSLSRPDRLSLVDFLPAQNRPTGPWRQIPWDLRAPAPMSVWSTRVTAARIHRYDRVRPFATRGFLLALLAALLVLADATHPLVWALLSVGVLQTLLEIHLDGQAHGGTRARSAPIRMLLTWQDNWQWERTLLNGTGLLGGIAVPANVIAVLFCTGPGDPGWIKVVALVVALAYANSGIYHVLTDGTYYSANQSLPRILVTLRPYGWLLVTCALVAVVGLSVRLGRWSPDMVPLAWAACTLPYLVGMKARDCDRWLRAGAEEAAVAMNEARSRLAQDFHDTLNEVRSLSRALAGDDSVKAEYKIDAADLAPKLTLVKEAIDESAWDAQHREITMEGIVEQLGRDHSLDITAELSLGELRPGNRDLVRQLITTIVTNAAQAMALRGHHDRPVAVYAHLADGMIHLGVRDPLPLIPDGAWCPDGSTLAAMRDRLRRQGGDLTQTAVAGGKEIRSVWRVRPPRLTRESAR</sequence>
<dbReference type="SUPFAM" id="SSF55874">
    <property type="entry name" value="ATPase domain of HSP90 chaperone/DNA topoisomerase II/histidine kinase"/>
    <property type="match status" value="1"/>
</dbReference>
<dbReference type="Gene3D" id="3.30.565.10">
    <property type="entry name" value="Histidine kinase-like ATPase, C-terminal domain"/>
    <property type="match status" value="1"/>
</dbReference>
<protein>
    <recommendedName>
        <fullName evidence="4">Signal transduction histidine kinase</fullName>
    </recommendedName>
</protein>
<gene>
    <name evidence="2" type="ORF">J2Z77_000029</name>
</gene>
<keyword evidence="1" id="KW-1133">Transmembrane helix</keyword>
<feature type="transmembrane region" description="Helical" evidence="1">
    <location>
        <begin position="164"/>
        <end position="182"/>
    </location>
</feature>
<feature type="transmembrane region" description="Helical" evidence="1">
    <location>
        <begin position="131"/>
        <end position="152"/>
    </location>
</feature>
<keyword evidence="1" id="KW-0472">Membrane</keyword>
<dbReference type="InterPro" id="IPR036890">
    <property type="entry name" value="HATPase_C_sf"/>
</dbReference>
<accession>A0ABS4KW34</accession>
<keyword evidence="1" id="KW-0812">Transmembrane</keyword>
<comment type="caution">
    <text evidence="2">The sequence shown here is derived from an EMBL/GenBank/DDBJ whole genome shotgun (WGS) entry which is preliminary data.</text>
</comment>
<evidence type="ECO:0000313" key="3">
    <source>
        <dbReference type="Proteomes" id="UP001519310"/>
    </source>
</evidence>
<feature type="transmembrane region" description="Helical" evidence="1">
    <location>
        <begin position="59"/>
        <end position="76"/>
    </location>
</feature>
<organism evidence="2 3">
    <name type="scientific">Streptomyces avidinii</name>
    <dbReference type="NCBI Taxonomy" id="1895"/>
    <lineage>
        <taxon>Bacteria</taxon>
        <taxon>Bacillati</taxon>
        <taxon>Actinomycetota</taxon>
        <taxon>Actinomycetes</taxon>
        <taxon>Kitasatosporales</taxon>
        <taxon>Streptomycetaceae</taxon>
        <taxon>Streptomyces</taxon>
    </lineage>
</organism>
<proteinExistence type="predicted"/>